<keyword evidence="4 6" id="KW-0472">Membrane</keyword>
<evidence type="ECO:0000259" key="7">
    <source>
        <dbReference type="Pfam" id="PF14237"/>
    </source>
</evidence>
<keyword evidence="9" id="KW-1185">Reference proteome</keyword>
<comment type="subcellular location">
    <subcellularLocation>
        <location evidence="1">Membrane</location>
    </subcellularLocation>
</comment>
<feature type="region of interest" description="Disordered" evidence="5">
    <location>
        <begin position="65"/>
        <end position="85"/>
    </location>
</feature>
<dbReference type="GO" id="GO:0016020">
    <property type="term" value="C:membrane"/>
    <property type="evidence" value="ECO:0007669"/>
    <property type="project" value="UniProtKB-SubCell"/>
</dbReference>
<dbReference type="Pfam" id="PF14237">
    <property type="entry name" value="GYF_2"/>
    <property type="match status" value="1"/>
</dbReference>
<evidence type="ECO:0000256" key="1">
    <source>
        <dbReference type="ARBA" id="ARBA00004370"/>
    </source>
</evidence>
<evidence type="ECO:0000256" key="4">
    <source>
        <dbReference type="ARBA" id="ARBA00023136"/>
    </source>
</evidence>
<feature type="transmembrane region" description="Helical" evidence="6">
    <location>
        <begin position="93"/>
        <end position="116"/>
    </location>
</feature>
<organism evidence="8 9">
    <name type="scientific">Sphingobacterium nematocida</name>
    <dbReference type="NCBI Taxonomy" id="1513896"/>
    <lineage>
        <taxon>Bacteria</taxon>
        <taxon>Pseudomonadati</taxon>
        <taxon>Bacteroidota</taxon>
        <taxon>Sphingobacteriia</taxon>
        <taxon>Sphingobacteriales</taxon>
        <taxon>Sphingobacteriaceae</taxon>
        <taxon>Sphingobacterium</taxon>
    </lineage>
</organism>
<dbReference type="PANTHER" id="PTHR14948:SF25">
    <property type="entry name" value="DUF4190 DOMAIN-CONTAINING PROTEIN"/>
    <property type="match status" value="1"/>
</dbReference>
<dbReference type="RefSeq" id="WP_079643752.1">
    <property type="nucleotide sequence ID" value="NZ_FUZF01000012.1"/>
</dbReference>
<protein>
    <recommendedName>
        <fullName evidence="7">GYF domain-containing protein</fullName>
    </recommendedName>
</protein>
<evidence type="ECO:0000313" key="8">
    <source>
        <dbReference type="EMBL" id="SKB86873.1"/>
    </source>
</evidence>
<evidence type="ECO:0000313" key="9">
    <source>
        <dbReference type="Proteomes" id="UP000190150"/>
    </source>
</evidence>
<dbReference type="InterPro" id="IPR051423">
    <property type="entry name" value="CD225/Dispanin"/>
</dbReference>
<evidence type="ECO:0000256" key="3">
    <source>
        <dbReference type="ARBA" id="ARBA00022989"/>
    </source>
</evidence>
<dbReference type="InterPro" id="IPR007593">
    <property type="entry name" value="CD225/Dispanin_fam"/>
</dbReference>
<dbReference type="OrthoDB" id="9815705at2"/>
<proteinExistence type="predicted"/>
<dbReference type="PANTHER" id="PTHR14948">
    <property type="entry name" value="NG5"/>
    <property type="match status" value="1"/>
</dbReference>
<reference evidence="9" key="1">
    <citation type="submission" date="2017-02" db="EMBL/GenBank/DDBJ databases">
        <authorList>
            <person name="Varghese N."/>
            <person name="Submissions S."/>
        </authorList>
    </citation>
    <scope>NUCLEOTIDE SEQUENCE [LARGE SCALE GENOMIC DNA]</scope>
    <source>
        <strain evidence="9">DSM 24091</strain>
    </source>
</reference>
<feature type="domain" description="GYF" evidence="7">
    <location>
        <begin position="4"/>
        <end position="49"/>
    </location>
</feature>
<keyword evidence="3 6" id="KW-1133">Transmembrane helix</keyword>
<dbReference type="EMBL" id="FUZF01000012">
    <property type="protein sequence ID" value="SKB86873.1"/>
    <property type="molecule type" value="Genomic_DNA"/>
</dbReference>
<dbReference type="InterPro" id="IPR025640">
    <property type="entry name" value="GYF_2"/>
</dbReference>
<accession>A0A1T5ESC2</accession>
<dbReference type="AlphaFoldDB" id="A0A1T5ESC2"/>
<gene>
    <name evidence="8" type="ORF">SAMN05660841_02763</name>
</gene>
<dbReference type="STRING" id="1513896.SAMN05660841_02763"/>
<keyword evidence="2 6" id="KW-0812">Transmembrane</keyword>
<evidence type="ECO:0000256" key="5">
    <source>
        <dbReference type="SAM" id="MobiDB-lite"/>
    </source>
</evidence>
<evidence type="ECO:0000256" key="2">
    <source>
        <dbReference type="ARBA" id="ARBA00022692"/>
    </source>
</evidence>
<dbReference type="Proteomes" id="UP000190150">
    <property type="component" value="Unassembled WGS sequence"/>
</dbReference>
<sequence length="170" mass="19151">MKSYHYSDGQNSFGPITLEELRTKRITANTLIWTEDLVTWTKAQDIPELKDLFIDNTTPQKPLLASLPPEHPIQPHSTEKTANPNYPKPPKTYLVESIITTIICCWLFGIPAIIYASRVEKKFYAGDITGAERDSKNAKKWIIINLIACASIWLLTIGIFGLGLFASILF</sequence>
<name>A0A1T5ESC2_9SPHI</name>
<evidence type="ECO:0000256" key="6">
    <source>
        <dbReference type="SAM" id="Phobius"/>
    </source>
</evidence>
<feature type="transmembrane region" description="Helical" evidence="6">
    <location>
        <begin position="142"/>
        <end position="169"/>
    </location>
</feature>
<dbReference type="Pfam" id="PF04505">
    <property type="entry name" value="CD225"/>
    <property type="match status" value="1"/>
</dbReference>